<sequence>MADPDSHASSQAIPTAPAGDLTSIFAEMVQLMRGQSEVVHLMKRQNELMEEQGKTLREHSTKLDTLTRDALKDDQAYERKDFRDRLTWNVLGKEAWLKTKEKVDGWRDLMQISLVFIAIFLTVVTAFITPVIQTFTSPATPSSGDQSTKSSKPPLPPLSTQFIALFFYLALIVSWAGRLLAILYGKDDFERTMAHERRKALAEKKLIPLMGVLFWTLLLSIGFFIIGLLIQLWALAFSCDEPASTIIVGAVLATALSVAILGVIIATTYHAAVTENSPFESPLSAAMRPALQWFRSRSWGQPDAKASGGAIGGSEHPETKLTVDDLVKARDDENENVEALKTYARLVLNTNDAEVLERAVPSFEIGEWCKSGGELLPVFLAVRDRFLATDTSFRVKETVKKQLVYCRRWSGWRNGIGWRRSDFEGNAVTRWCRDQCNHLTRQSHEYHRQFFSSFVFFASLDPHNKDLRGDPNDSYQETIVRVLSSFDRDGKLGERYRVFESAVRGCKFLLRDGRSDDVTRILSCGDRSSLLRSLLRNPHTVWAYIKDIVALITRGNEVAVLEELAKFFSNLPDIYPVFNGLFVLDFLGSLIPSLSSTFTVPQSFDLAPTLSLLLLHQSDIESSLSEYSEILLYVLDHGGFAALSSLRPAYDFFQLCFTLSSYDDIRDTKIQDRARFYLGHEAFVALPPPSPEELQHLIDVLQSYQDNMASEDSEKNFIDAVIECDYVCREGNEAEIKGLLSHVDCVALLGQQIWSLIPVIIEANDLECISAAPALLANIPLVARFDGDLPILAFLTSLISFLPPGYIVPPRFDLSQTLALFMLNDPDRQTWRKHSETLMHYLHAGAFDALSNQDSVRRFLDICADPSYWWMRDWSQDQRTSILTRERAIELQKKIDALEAVPTPVIATPPVNAPDPPSHAEEIEPQSLTTAGRFLEMEMERSDSGSGSGCRDGYSGWEANAISDPNIRSLRSEILQLFELVIIHKCFSRSRDLASVTACSHFFANAENFLELVRPVKMVEVKVEDPGIRSLRKTFDDGRLPGKSGWKTRRDSSQIRLVPTTRSDWRKWRPIGSRAQGKGLDKKAEQEQHGM</sequence>
<dbReference type="OrthoDB" id="3235960at2759"/>
<evidence type="ECO:0000313" key="5">
    <source>
        <dbReference type="Proteomes" id="UP000076722"/>
    </source>
</evidence>
<feature type="transmembrane region" description="Helical" evidence="2">
    <location>
        <begin position="112"/>
        <end position="132"/>
    </location>
</feature>
<keyword evidence="5" id="KW-1185">Reference proteome</keyword>
<protein>
    <recommendedName>
        <fullName evidence="3">DUF6535 domain-containing protein</fullName>
    </recommendedName>
</protein>
<accession>A0A164T3Y4</accession>
<keyword evidence="2" id="KW-0472">Membrane</keyword>
<evidence type="ECO:0000256" key="1">
    <source>
        <dbReference type="SAM" id="MobiDB-lite"/>
    </source>
</evidence>
<evidence type="ECO:0000259" key="3">
    <source>
        <dbReference type="Pfam" id="PF20153"/>
    </source>
</evidence>
<dbReference type="InterPro" id="IPR045338">
    <property type="entry name" value="DUF6535"/>
</dbReference>
<feature type="domain" description="DUF6535" evidence="3">
    <location>
        <begin position="88"/>
        <end position="234"/>
    </location>
</feature>
<dbReference type="STRING" id="1314777.A0A164T3Y4"/>
<organism evidence="4 5">
    <name type="scientific">Sistotremastrum niveocremeum HHB9708</name>
    <dbReference type="NCBI Taxonomy" id="1314777"/>
    <lineage>
        <taxon>Eukaryota</taxon>
        <taxon>Fungi</taxon>
        <taxon>Dikarya</taxon>
        <taxon>Basidiomycota</taxon>
        <taxon>Agaricomycotina</taxon>
        <taxon>Agaricomycetes</taxon>
        <taxon>Sistotremastrales</taxon>
        <taxon>Sistotremastraceae</taxon>
        <taxon>Sertulicium</taxon>
        <taxon>Sertulicium niveocremeum</taxon>
    </lineage>
</organism>
<keyword evidence="2" id="KW-0812">Transmembrane</keyword>
<feature type="compositionally biased region" description="Basic and acidic residues" evidence="1">
    <location>
        <begin position="1079"/>
        <end position="1091"/>
    </location>
</feature>
<evidence type="ECO:0000313" key="4">
    <source>
        <dbReference type="EMBL" id="KZS92057.1"/>
    </source>
</evidence>
<evidence type="ECO:0000256" key="2">
    <source>
        <dbReference type="SAM" id="Phobius"/>
    </source>
</evidence>
<reference evidence="4 5" key="1">
    <citation type="journal article" date="2016" name="Mol. Biol. Evol.">
        <title>Comparative Genomics of Early-Diverging Mushroom-Forming Fungi Provides Insights into the Origins of Lignocellulose Decay Capabilities.</title>
        <authorList>
            <person name="Nagy L.G."/>
            <person name="Riley R."/>
            <person name="Tritt A."/>
            <person name="Adam C."/>
            <person name="Daum C."/>
            <person name="Floudas D."/>
            <person name="Sun H."/>
            <person name="Yadav J.S."/>
            <person name="Pangilinan J."/>
            <person name="Larsson K.H."/>
            <person name="Matsuura K."/>
            <person name="Barry K."/>
            <person name="Labutti K."/>
            <person name="Kuo R."/>
            <person name="Ohm R.A."/>
            <person name="Bhattacharya S.S."/>
            <person name="Shirouzu T."/>
            <person name="Yoshinaga Y."/>
            <person name="Martin F.M."/>
            <person name="Grigoriev I.V."/>
            <person name="Hibbett D.S."/>
        </authorList>
    </citation>
    <scope>NUCLEOTIDE SEQUENCE [LARGE SCALE GENOMIC DNA]</scope>
    <source>
        <strain evidence="4 5">HHB9708</strain>
    </source>
</reference>
<dbReference type="Proteomes" id="UP000076722">
    <property type="component" value="Unassembled WGS sequence"/>
</dbReference>
<name>A0A164T3Y4_9AGAM</name>
<feature type="transmembrane region" description="Helical" evidence="2">
    <location>
        <begin position="162"/>
        <end position="185"/>
    </location>
</feature>
<gene>
    <name evidence="4" type="ORF">SISNIDRAFT_467286</name>
</gene>
<feature type="region of interest" description="Disordered" evidence="1">
    <location>
        <begin position="1068"/>
        <end position="1091"/>
    </location>
</feature>
<keyword evidence="2" id="KW-1133">Transmembrane helix</keyword>
<dbReference type="Pfam" id="PF20153">
    <property type="entry name" value="DUF6535"/>
    <property type="match status" value="1"/>
</dbReference>
<dbReference type="EMBL" id="KV419412">
    <property type="protein sequence ID" value="KZS92057.1"/>
    <property type="molecule type" value="Genomic_DNA"/>
</dbReference>
<feature type="transmembrane region" description="Helical" evidence="2">
    <location>
        <begin position="246"/>
        <end position="269"/>
    </location>
</feature>
<feature type="transmembrane region" description="Helical" evidence="2">
    <location>
        <begin position="206"/>
        <end position="234"/>
    </location>
</feature>
<dbReference type="AlphaFoldDB" id="A0A164T3Y4"/>
<proteinExistence type="predicted"/>